<dbReference type="Pfam" id="PF07969">
    <property type="entry name" value="Amidohydro_3"/>
    <property type="match status" value="1"/>
</dbReference>
<feature type="signal peptide" evidence="2">
    <location>
        <begin position="1"/>
        <end position="22"/>
    </location>
</feature>
<dbReference type="Proteomes" id="UP000198542">
    <property type="component" value="Unassembled WGS sequence"/>
</dbReference>
<dbReference type="Gene3D" id="2.30.40.10">
    <property type="entry name" value="Urease, subunit C, domain 1"/>
    <property type="match status" value="1"/>
</dbReference>
<dbReference type="InterPro" id="IPR011059">
    <property type="entry name" value="Metal-dep_hydrolase_composite"/>
</dbReference>
<dbReference type="AlphaFoldDB" id="A0A1H4TWP0"/>
<feature type="chain" id="PRO_5011610496" description="Amidohydrolase 3 domain-containing protein" evidence="2">
    <location>
        <begin position="23"/>
        <end position="616"/>
    </location>
</feature>
<protein>
    <recommendedName>
        <fullName evidence="3">Amidohydrolase 3 domain-containing protein</fullName>
    </recommendedName>
</protein>
<dbReference type="InterPro" id="IPR033932">
    <property type="entry name" value="YtcJ-like"/>
</dbReference>
<dbReference type="EMBL" id="FNTC01000002">
    <property type="protein sequence ID" value="SEC60829.1"/>
    <property type="molecule type" value="Genomic_DNA"/>
</dbReference>
<dbReference type="RefSeq" id="WP_408003780.1">
    <property type="nucleotide sequence ID" value="NZ_FNTC01000002.1"/>
</dbReference>
<feature type="domain" description="Amidohydrolase 3" evidence="3">
    <location>
        <begin position="73"/>
        <end position="592"/>
    </location>
</feature>
<organism evidence="4 5">
    <name type="scientific">Pseudomonas jessenii</name>
    <dbReference type="NCBI Taxonomy" id="77298"/>
    <lineage>
        <taxon>Bacteria</taxon>
        <taxon>Pseudomonadati</taxon>
        <taxon>Pseudomonadota</taxon>
        <taxon>Gammaproteobacteria</taxon>
        <taxon>Pseudomonadales</taxon>
        <taxon>Pseudomonadaceae</taxon>
        <taxon>Pseudomonas</taxon>
    </lineage>
</organism>
<proteinExistence type="predicted"/>
<dbReference type="PROSITE" id="PS51257">
    <property type="entry name" value="PROKAR_LIPOPROTEIN"/>
    <property type="match status" value="1"/>
</dbReference>
<dbReference type="GO" id="GO:0016810">
    <property type="term" value="F:hydrolase activity, acting on carbon-nitrogen (but not peptide) bonds"/>
    <property type="evidence" value="ECO:0007669"/>
    <property type="project" value="InterPro"/>
</dbReference>
<name>A0A1H4TWP0_PSEJE</name>
<dbReference type="Gene3D" id="3.20.20.140">
    <property type="entry name" value="Metal-dependent hydrolases"/>
    <property type="match status" value="1"/>
</dbReference>
<accession>A0A1H4TWP0</accession>
<gene>
    <name evidence="4" type="ORF">SAMN04490187_5015</name>
</gene>
<evidence type="ECO:0000256" key="1">
    <source>
        <dbReference type="SAM" id="MobiDB-lite"/>
    </source>
</evidence>
<dbReference type="Gene3D" id="3.10.310.70">
    <property type="match status" value="1"/>
</dbReference>
<evidence type="ECO:0000313" key="5">
    <source>
        <dbReference type="Proteomes" id="UP000198542"/>
    </source>
</evidence>
<evidence type="ECO:0000313" key="4">
    <source>
        <dbReference type="EMBL" id="SEC60829.1"/>
    </source>
</evidence>
<evidence type="ECO:0000259" key="3">
    <source>
        <dbReference type="Pfam" id="PF07969"/>
    </source>
</evidence>
<feature type="region of interest" description="Disordered" evidence="1">
    <location>
        <begin position="188"/>
        <end position="209"/>
    </location>
</feature>
<sequence>MRLSRLFIAVASTTAFSCVALGATPADTVMRNGYVYTVDGQDSVQQAIAISGGKIVYVGSDAGVDGYIGKQTQLIDLAGRMLMPGFVDAHMHPGDGGRAMTLCDLKYQTMTRAQFQASIQACLDAEKDKGPDVWLEVGSWDRMGMTGLDGDADKSTLDALKTQRPIQVRSTDFHTVLTNSRGLELAGINKNTADPEDGKYRRDSAGNPNGICEDGAAESLAAVVPPATDAEKLNQMRAALDAMRQQGITSFFDALAGPENGKAFTRLQQSGELTARALLAIKLDPAAAAADPVKTIAEAKALASTYDQGDVKVAPGVSMRHVKLFLDGIINAPADTGAMLTPYLHNSGTDKAPQWTPGKNLGELYFPPQVLNPLVLQAVKAGLDPHLHATGERAVRDALDSVAYVRKELPGQDFRPAIAHAESVDPADYARFKALDVTATMSFQWAQQAPSTVDGTSDHLGAERFERMEPSGSIAHAGGRVAFGSDWPVDPLDEFLALKVGVTRSGDPTNPHSYGPKYAGRLNADPALSRAEVLRSITLSSAEQLKLDAVLGSVEVGKFADLIVLDKNFMQVPEEELGRNDVLLTLVGGKVVWAKAPFLGLAPQVVSQVVTSRSVQ</sequence>
<dbReference type="SUPFAM" id="SSF51338">
    <property type="entry name" value="Composite domain of metallo-dependent hydrolases"/>
    <property type="match status" value="1"/>
</dbReference>
<reference evidence="5" key="1">
    <citation type="submission" date="2016-10" db="EMBL/GenBank/DDBJ databases">
        <authorList>
            <person name="Varghese N."/>
            <person name="Submissions S."/>
        </authorList>
    </citation>
    <scope>NUCLEOTIDE SEQUENCE [LARGE SCALE GENOMIC DNA]</scope>
    <source>
        <strain evidence="5">BS3660</strain>
    </source>
</reference>
<dbReference type="SUPFAM" id="SSF51556">
    <property type="entry name" value="Metallo-dependent hydrolases"/>
    <property type="match status" value="1"/>
</dbReference>
<evidence type="ECO:0000256" key="2">
    <source>
        <dbReference type="SAM" id="SignalP"/>
    </source>
</evidence>
<dbReference type="CDD" id="cd01300">
    <property type="entry name" value="YtcJ_like"/>
    <property type="match status" value="1"/>
</dbReference>
<dbReference type="PANTHER" id="PTHR22642">
    <property type="entry name" value="IMIDAZOLONEPROPIONASE"/>
    <property type="match status" value="1"/>
</dbReference>
<dbReference type="PANTHER" id="PTHR22642:SF2">
    <property type="entry name" value="PROTEIN LONG AFTER FAR-RED 3"/>
    <property type="match status" value="1"/>
</dbReference>
<dbReference type="InterPro" id="IPR032466">
    <property type="entry name" value="Metal_Hydrolase"/>
</dbReference>
<keyword evidence="2" id="KW-0732">Signal</keyword>
<keyword evidence="5" id="KW-1185">Reference proteome</keyword>
<dbReference type="InterPro" id="IPR013108">
    <property type="entry name" value="Amidohydro_3"/>
</dbReference>